<comment type="subunit">
    <text evidence="5">Associates with stalled 50S ribosomal subunits. Binds to RqcP.</text>
</comment>
<gene>
    <name evidence="5" type="primary">rqcH</name>
    <name evidence="7" type="ORF">J0B03_01290</name>
</gene>
<dbReference type="GO" id="GO:0019843">
    <property type="term" value="F:rRNA binding"/>
    <property type="evidence" value="ECO:0007669"/>
    <property type="project" value="UniProtKB-UniRule"/>
</dbReference>
<keyword evidence="4 5" id="KW-0648">Protein biosynthesis</keyword>
<evidence type="ECO:0000313" key="7">
    <source>
        <dbReference type="EMBL" id="QSX08755.1"/>
    </source>
</evidence>
<evidence type="ECO:0000256" key="5">
    <source>
        <dbReference type="HAMAP-Rule" id="MF_00844"/>
    </source>
</evidence>
<evidence type="ECO:0000313" key="8">
    <source>
        <dbReference type="Proteomes" id="UP000663499"/>
    </source>
</evidence>
<reference evidence="7" key="1">
    <citation type="submission" date="2021-03" db="EMBL/GenBank/DDBJ databases">
        <title>Alkalibacter marinus sp. nov., isolated from tidal flat sediment.</title>
        <authorList>
            <person name="Namirimu T."/>
            <person name="Yang J.-A."/>
            <person name="Yang S.-H."/>
            <person name="Kim Y.-J."/>
            <person name="Kwon K.K."/>
        </authorList>
    </citation>
    <scope>NUCLEOTIDE SEQUENCE</scope>
    <source>
        <strain evidence="7">ES005</strain>
    </source>
</reference>
<feature type="domain" description="NFACT RNA-binding" evidence="6">
    <location>
        <begin position="456"/>
        <end position="549"/>
    </location>
</feature>
<dbReference type="GO" id="GO:0072344">
    <property type="term" value="P:rescue of stalled ribosome"/>
    <property type="evidence" value="ECO:0007669"/>
    <property type="project" value="UniProtKB-UniRule"/>
</dbReference>
<dbReference type="GO" id="GO:0043023">
    <property type="term" value="F:ribosomal large subunit binding"/>
    <property type="evidence" value="ECO:0007669"/>
    <property type="project" value="UniProtKB-UniRule"/>
</dbReference>
<dbReference type="EMBL" id="CP071444">
    <property type="protein sequence ID" value="QSX08755.1"/>
    <property type="molecule type" value="Genomic_DNA"/>
</dbReference>
<name>A0A975AIP8_9FIRM</name>
<dbReference type="FunFam" id="2.30.310.10:FF:000004">
    <property type="entry name" value="Fibronectin-binding protein A"/>
    <property type="match status" value="1"/>
</dbReference>
<dbReference type="InterPro" id="IPR051608">
    <property type="entry name" value="RQC_Subunit_NEMF"/>
</dbReference>
<proteinExistence type="inferred from homology"/>
<keyword evidence="8" id="KW-1185">Reference proteome</keyword>
<keyword evidence="2 5" id="KW-0699">rRNA-binding</keyword>
<evidence type="ECO:0000256" key="3">
    <source>
        <dbReference type="ARBA" id="ARBA00022884"/>
    </source>
</evidence>
<sequence length="577" mass="66210">MALDGIAVHHLAEELSRQLTGGRIQKIYQPESDELLLTIHRNKDRHQLLLSANSNYPRAHLIRQTKENPDAPPMFCMLLRKKLVGGIIESVRQVEFDRILEIIITSRSELYETTSHRLVVEIMGRHSNIILLENDIITDSIKRINKFISSFREVLPGRSYALPPMGKSDFRTLDPSEFAALLTQQGNRSLDKAIMDNIQGISKLAALELAYRSGVDPKQPVGQVPFPILESLHGLLEDLVVVPDFGIYLEKGTIKDFTAFPCRLYEELEKRSYDEISPMLEDFYLGKDTQQRIKQRSAAFHQTIANKLERNYNKFNHLMEDLKTAEDAERYKQYGDILYANLYNLQEKTTHALLHNYYDETMVDIPLDIRYTPAENAKRYYDKYNKQKRALAYIDEQLKKTKEEIYYLESIMDSVDKCSSVEELKEIRDELEETGFIKTTRKKKKKEQSKASLPMTFRSSESFVVLVGKNNKQNDQLTMKTASKEDLWFHVKDIPGSHVIVRTEGKTPGEATVLEAALLAAYFSKGKQSSNVPVDYAQVKHVHKPKGAKPGMVIYTDNKTMYVTPEKSTILAFANVE</sequence>
<dbReference type="GO" id="GO:0000049">
    <property type="term" value="F:tRNA binding"/>
    <property type="evidence" value="ECO:0007669"/>
    <property type="project" value="UniProtKB-UniRule"/>
</dbReference>
<comment type="function">
    <text evidence="5">Key component of the ribosome quality control system (RQC), a ribosome-associated complex that mediates the extraction of incompletely synthesized nascent chains from stalled ribosomes and their subsequent degradation. RqcH recruits Ala-charged tRNA, and with RqcP directs the elongation of stalled nascent chains on 50S ribosomal subunits, leading to non-templated C-terminal alanine extensions (Ala tail). The Ala tail promotes nascent chain degradation. May add between 1 and at least 8 Ala residues. Binds to stalled 50S ribosomal subunits.</text>
</comment>
<protein>
    <recommendedName>
        <fullName evidence="5">Rqc2 homolog RqcH</fullName>
        <shortName evidence="5">RqcH</shortName>
    </recommendedName>
</protein>
<dbReference type="GO" id="GO:1990112">
    <property type="term" value="C:RQC complex"/>
    <property type="evidence" value="ECO:0007669"/>
    <property type="project" value="TreeGrafter"/>
</dbReference>
<dbReference type="Pfam" id="PF05670">
    <property type="entry name" value="NFACT-R_1"/>
    <property type="match status" value="1"/>
</dbReference>
<dbReference type="Pfam" id="PF05833">
    <property type="entry name" value="NFACT_N"/>
    <property type="match status" value="1"/>
</dbReference>
<evidence type="ECO:0000259" key="6">
    <source>
        <dbReference type="Pfam" id="PF05670"/>
    </source>
</evidence>
<accession>A0A975AIP8</accession>
<keyword evidence="1 5" id="KW-0820">tRNA-binding</keyword>
<dbReference type="KEGG" id="alka:J0B03_01290"/>
<evidence type="ECO:0000256" key="1">
    <source>
        <dbReference type="ARBA" id="ARBA00022555"/>
    </source>
</evidence>
<evidence type="ECO:0000256" key="4">
    <source>
        <dbReference type="ARBA" id="ARBA00022917"/>
    </source>
</evidence>
<dbReference type="InterPro" id="IPR043682">
    <property type="entry name" value="RqcH_bacterial"/>
</dbReference>
<dbReference type="HAMAP" id="MF_00844_B">
    <property type="entry name" value="RqcH_B"/>
    <property type="match status" value="1"/>
</dbReference>
<dbReference type="PANTHER" id="PTHR15239">
    <property type="entry name" value="NUCLEAR EXPORT MEDIATOR FACTOR NEMF"/>
    <property type="match status" value="1"/>
</dbReference>
<dbReference type="Gene3D" id="2.30.310.10">
    <property type="entry name" value="ibrinogen binding protein from staphylococcus aureus domain"/>
    <property type="match status" value="1"/>
</dbReference>
<comment type="similarity">
    <text evidence="5">Belongs to the NEMF family.</text>
</comment>
<evidence type="ECO:0000256" key="2">
    <source>
        <dbReference type="ARBA" id="ARBA00022730"/>
    </source>
</evidence>
<dbReference type="Proteomes" id="UP000663499">
    <property type="component" value="Chromosome"/>
</dbReference>
<dbReference type="RefSeq" id="WP_207300096.1">
    <property type="nucleotide sequence ID" value="NZ_CP071444.1"/>
</dbReference>
<keyword evidence="3 5" id="KW-0694">RNA-binding</keyword>
<organism evidence="7 8">
    <name type="scientific">Alkalibacter rhizosphaerae</name>
    <dbReference type="NCBI Taxonomy" id="2815577"/>
    <lineage>
        <taxon>Bacteria</taxon>
        <taxon>Bacillati</taxon>
        <taxon>Bacillota</taxon>
        <taxon>Clostridia</taxon>
        <taxon>Eubacteriales</taxon>
        <taxon>Eubacteriaceae</taxon>
        <taxon>Alkalibacter</taxon>
    </lineage>
</organism>
<dbReference type="InterPro" id="IPR008532">
    <property type="entry name" value="NFACT_RNA-bd"/>
</dbReference>
<dbReference type="AlphaFoldDB" id="A0A975AIP8"/>
<dbReference type="PANTHER" id="PTHR15239:SF6">
    <property type="entry name" value="RIBOSOME QUALITY CONTROL COMPLEX SUBUNIT NEMF"/>
    <property type="match status" value="1"/>
</dbReference>